<dbReference type="EMBL" id="JAACXV010000210">
    <property type="protein sequence ID" value="KAF7281951.1"/>
    <property type="molecule type" value="Genomic_DNA"/>
</dbReference>
<keyword evidence="2" id="KW-1185">Reference proteome</keyword>
<sequence>MLRRDGGRISNSGGLKFFLCTVKGADGTAWKGWPGIVVPPRDDIIPVERRVLYRLTFSSSELLKYSDARGEPGDLFALRGDKRICL</sequence>
<reference evidence="1" key="1">
    <citation type="submission" date="2020-08" db="EMBL/GenBank/DDBJ databases">
        <title>Genome sequencing and assembly of the red palm weevil Rhynchophorus ferrugineus.</title>
        <authorList>
            <person name="Dias G.B."/>
            <person name="Bergman C.M."/>
            <person name="Manee M."/>
        </authorList>
    </citation>
    <scope>NUCLEOTIDE SEQUENCE</scope>
    <source>
        <strain evidence="1">AA-2017</strain>
        <tissue evidence="1">Whole larva</tissue>
    </source>
</reference>
<evidence type="ECO:0000313" key="2">
    <source>
        <dbReference type="Proteomes" id="UP000625711"/>
    </source>
</evidence>
<protein>
    <submittedName>
        <fullName evidence="1">Uncharacterized protein</fullName>
    </submittedName>
</protein>
<gene>
    <name evidence="1" type="ORF">GWI33_003973</name>
</gene>
<dbReference type="AlphaFoldDB" id="A0A834MF06"/>
<name>A0A834MF06_RHYFE</name>
<comment type="caution">
    <text evidence="1">The sequence shown here is derived from an EMBL/GenBank/DDBJ whole genome shotgun (WGS) entry which is preliminary data.</text>
</comment>
<accession>A0A834MF06</accession>
<dbReference type="Proteomes" id="UP000625711">
    <property type="component" value="Unassembled WGS sequence"/>
</dbReference>
<organism evidence="1 2">
    <name type="scientific">Rhynchophorus ferrugineus</name>
    <name type="common">Red palm weevil</name>
    <name type="synonym">Curculio ferrugineus</name>
    <dbReference type="NCBI Taxonomy" id="354439"/>
    <lineage>
        <taxon>Eukaryota</taxon>
        <taxon>Metazoa</taxon>
        <taxon>Ecdysozoa</taxon>
        <taxon>Arthropoda</taxon>
        <taxon>Hexapoda</taxon>
        <taxon>Insecta</taxon>
        <taxon>Pterygota</taxon>
        <taxon>Neoptera</taxon>
        <taxon>Endopterygota</taxon>
        <taxon>Coleoptera</taxon>
        <taxon>Polyphaga</taxon>
        <taxon>Cucujiformia</taxon>
        <taxon>Curculionidae</taxon>
        <taxon>Dryophthorinae</taxon>
        <taxon>Rhynchophorus</taxon>
    </lineage>
</organism>
<proteinExistence type="predicted"/>
<evidence type="ECO:0000313" key="1">
    <source>
        <dbReference type="EMBL" id="KAF7281951.1"/>
    </source>
</evidence>